<feature type="binding site" evidence="14">
    <location>
        <position position="208"/>
    </location>
    <ligand>
        <name>Zn(2+)</name>
        <dbReference type="ChEBI" id="CHEBI:29105"/>
        <label>1</label>
    </ligand>
</feature>
<dbReference type="SUPFAM" id="SSF57938">
    <property type="entry name" value="DnaJ/Hsp40 cysteine-rich domain"/>
    <property type="match status" value="1"/>
</dbReference>
<dbReference type="FunFam" id="2.10.230.10:FF:000002">
    <property type="entry name" value="Molecular chaperone DnaJ"/>
    <property type="match status" value="1"/>
</dbReference>
<dbReference type="SUPFAM" id="SSF49493">
    <property type="entry name" value="HSP40/DnaJ peptide-binding domain"/>
    <property type="match status" value="2"/>
</dbReference>
<dbReference type="Pfam" id="PF00226">
    <property type="entry name" value="DnaJ"/>
    <property type="match status" value="1"/>
</dbReference>
<keyword evidence="5 14" id="KW-0479">Metal-binding</keyword>
<dbReference type="GO" id="GO:0042026">
    <property type="term" value="P:protein refolding"/>
    <property type="evidence" value="ECO:0007669"/>
    <property type="project" value="TreeGrafter"/>
</dbReference>
<dbReference type="PROSITE" id="PS51188">
    <property type="entry name" value="ZF_CR"/>
    <property type="match status" value="1"/>
</dbReference>
<dbReference type="CDD" id="cd06257">
    <property type="entry name" value="DnaJ"/>
    <property type="match status" value="1"/>
</dbReference>
<evidence type="ECO:0000313" key="18">
    <source>
        <dbReference type="EMBL" id="PPB82525.1"/>
    </source>
</evidence>
<keyword evidence="8 14" id="KW-0862">Zinc</keyword>
<dbReference type="HAMAP" id="MF_01152">
    <property type="entry name" value="DnaJ"/>
    <property type="match status" value="1"/>
</dbReference>
<evidence type="ECO:0000256" key="1">
    <source>
        <dbReference type="ARBA" id="ARBA00004496"/>
    </source>
</evidence>
<dbReference type="FunFam" id="2.60.260.20:FF:000004">
    <property type="entry name" value="Molecular chaperone DnaJ"/>
    <property type="match status" value="1"/>
</dbReference>
<feature type="repeat" description="CXXCXGXG motif" evidence="14">
    <location>
        <begin position="169"/>
        <end position="176"/>
    </location>
</feature>
<evidence type="ECO:0000256" key="10">
    <source>
        <dbReference type="ARBA" id="ARBA00023186"/>
    </source>
</evidence>
<dbReference type="CDD" id="cd10747">
    <property type="entry name" value="DnaJ_C"/>
    <property type="match status" value="1"/>
</dbReference>
<evidence type="ECO:0000256" key="11">
    <source>
        <dbReference type="ARBA" id="ARBA00053423"/>
    </source>
</evidence>
<dbReference type="OrthoDB" id="9779889at2"/>
<evidence type="ECO:0000259" key="17">
    <source>
        <dbReference type="PROSITE" id="PS51188"/>
    </source>
</evidence>
<evidence type="ECO:0000256" key="7">
    <source>
        <dbReference type="ARBA" id="ARBA00022771"/>
    </source>
</evidence>
<comment type="similarity">
    <text evidence="12 14">Belongs to the DnaJ family.</text>
</comment>
<evidence type="ECO:0000256" key="3">
    <source>
        <dbReference type="ARBA" id="ARBA00022490"/>
    </source>
</evidence>
<sequence length="380" mass="41096">MAKRDYYEVLGVSRGATAEEIKKAYRKKAKELHPDRNQDNPDAEALFKEVNEAYDVLKDETKRAAYDRFGHAAFEGGMGGGGSGYGRQAHHADFASAFSDVFEDLFGDFMGGGGSRNRAQRGNDLRYNLRVTLEEAYRGTQKAITVPSSVPCTECNGTGAEGGAEPTTCPTCSGMGKVRASQGFFTIERTCPTCGGMGQTIKNPCRACHGTGRIERQRQLSVNIPPGVETGTRIRLAGEGEAGLRGGPPGDLYIFIEVKDHPIFQRDGVNLYCRVPVPMTTAALGGEVEVPTIDGGRVKVKIPAGTQTGRQMRLRGKGMPALRGGGVGDMFIEVAVETPVNLTARQKELLHEFEKLSKDNNPEGSSFFSKVRSFWDGMKG</sequence>
<dbReference type="GO" id="GO:0005524">
    <property type="term" value="F:ATP binding"/>
    <property type="evidence" value="ECO:0007669"/>
    <property type="project" value="InterPro"/>
</dbReference>
<name>A0A2S5JMQ2_9RHOB</name>
<dbReference type="EMBL" id="PRDS01000001">
    <property type="protein sequence ID" value="PPB82525.1"/>
    <property type="molecule type" value="Genomic_DNA"/>
</dbReference>
<keyword evidence="3 14" id="KW-0963">Cytoplasm</keyword>
<evidence type="ECO:0000259" key="16">
    <source>
        <dbReference type="PROSITE" id="PS50076"/>
    </source>
</evidence>
<evidence type="ECO:0000313" key="19">
    <source>
        <dbReference type="Proteomes" id="UP000239736"/>
    </source>
</evidence>
<gene>
    <name evidence="14" type="primary">dnaJ</name>
    <name evidence="18" type="ORF">LV82_00461</name>
</gene>
<dbReference type="Proteomes" id="UP000239736">
    <property type="component" value="Unassembled WGS sequence"/>
</dbReference>
<feature type="binding site" evidence="14">
    <location>
        <position position="205"/>
    </location>
    <ligand>
        <name>Zn(2+)</name>
        <dbReference type="ChEBI" id="CHEBI:29105"/>
        <label>1</label>
    </ligand>
</feature>
<evidence type="ECO:0000256" key="5">
    <source>
        <dbReference type="ARBA" id="ARBA00022723"/>
    </source>
</evidence>
<accession>A0A2S5JMQ2</accession>
<evidence type="ECO:0000256" key="2">
    <source>
        <dbReference type="ARBA" id="ARBA00011738"/>
    </source>
</evidence>
<comment type="function">
    <text evidence="11 14">Participates actively in the response to hyperosmotic and heat shock by preventing the aggregation of stress-denatured proteins and by disaggregating proteins, also in an autonomous, DnaK-independent fashion. Unfolded proteins bind initially to DnaJ; upon interaction with the DnaJ-bound protein, DnaK hydrolyzes its bound ATP, resulting in the formation of a stable complex. GrpE releases ADP from DnaK; ATP binding to DnaK triggers the release of the substrate protein, thus completing the reaction cycle. Several rounds of ATP-dependent interactions between DnaJ, DnaK and GrpE are required for fully efficient folding. Also involved, together with DnaK and GrpE, in the DNA replication of plasmids through activation of initiation proteins.</text>
</comment>
<dbReference type="PROSITE" id="PS00636">
    <property type="entry name" value="DNAJ_1"/>
    <property type="match status" value="1"/>
</dbReference>
<dbReference type="PROSITE" id="PS50076">
    <property type="entry name" value="DNAJ_2"/>
    <property type="match status" value="1"/>
</dbReference>
<comment type="cofactor">
    <cofactor evidence="14">
        <name>Zn(2+)</name>
        <dbReference type="ChEBI" id="CHEBI:29105"/>
    </cofactor>
    <text evidence="14">Binds 2 Zn(2+) ions per monomer.</text>
</comment>
<evidence type="ECO:0000256" key="14">
    <source>
        <dbReference type="HAMAP-Rule" id="MF_01152"/>
    </source>
</evidence>
<comment type="subcellular location">
    <subcellularLocation>
        <location evidence="1 14">Cytoplasm</location>
    </subcellularLocation>
</comment>
<comment type="subunit">
    <text evidence="2 14">Homodimer.</text>
</comment>
<dbReference type="RefSeq" id="WP_104069061.1">
    <property type="nucleotide sequence ID" value="NZ_PRDS01000001.1"/>
</dbReference>
<dbReference type="InterPro" id="IPR012724">
    <property type="entry name" value="DnaJ"/>
</dbReference>
<feature type="domain" description="CR-type" evidence="17">
    <location>
        <begin position="139"/>
        <end position="217"/>
    </location>
</feature>
<dbReference type="Pfam" id="PF00684">
    <property type="entry name" value="DnaJ_CXXCXGXG"/>
    <property type="match status" value="1"/>
</dbReference>
<keyword evidence="4 14" id="KW-0235">DNA replication</keyword>
<evidence type="ECO:0000256" key="8">
    <source>
        <dbReference type="ARBA" id="ARBA00022833"/>
    </source>
</evidence>
<feature type="repeat" description="CXXCXGXG motif" evidence="14">
    <location>
        <begin position="205"/>
        <end position="212"/>
    </location>
</feature>
<dbReference type="GO" id="GO:0009408">
    <property type="term" value="P:response to heat"/>
    <property type="evidence" value="ECO:0007669"/>
    <property type="project" value="InterPro"/>
</dbReference>
<evidence type="ECO:0000256" key="13">
    <source>
        <dbReference type="ARBA" id="ARBA00067609"/>
    </source>
</evidence>
<dbReference type="InterPro" id="IPR001623">
    <property type="entry name" value="DnaJ_domain"/>
</dbReference>
<dbReference type="SUPFAM" id="SSF46565">
    <property type="entry name" value="Chaperone J-domain"/>
    <property type="match status" value="1"/>
</dbReference>
<comment type="domain">
    <text evidence="14">The J domain is necessary and sufficient to stimulate DnaK ATPase activity. Zinc center 1 plays an important role in the autonomous, DnaK-independent chaperone activity of DnaJ. Zinc center 2 is essential for interaction with DnaK and for DnaJ activity.</text>
</comment>
<dbReference type="GO" id="GO:0051082">
    <property type="term" value="F:unfolded protein binding"/>
    <property type="evidence" value="ECO:0007669"/>
    <property type="project" value="UniProtKB-UniRule"/>
</dbReference>
<evidence type="ECO:0000256" key="15">
    <source>
        <dbReference type="PROSITE-ProRule" id="PRU00546"/>
    </source>
</evidence>
<dbReference type="Pfam" id="PF01556">
    <property type="entry name" value="DnaJ_C"/>
    <property type="match status" value="1"/>
</dbReference>
<feature type="binding site" evidence="14">
    <location>
        <position position="169"/>
    </location>
    <ligand>
        <name>Zn(2+)</name>
        <dbReference type="ChEBI" id="CHEBI:29105"/>
        <label>2</label>
    </ligand>
</feature>
<dbReference type="PANTHER" id="PTHR43096:SF48">
    <property type="entry name" value="CHAPERONE PROTEIN DNAJ"/>
    <property type="match status" value="1"/>
</dbReference>
<dbReference type="SMART" id="SM00271">
    <property type="entry name" value="DnaJ"/>
    <property type="match status" value="1"/>
</dbReference>
<dbReference type="Gene3D" id="2.10.230.10">
    <property type="entry name" value="Heat shock protein DnaJ, cysteine-rich domain"/>
    <property type="match status" value="1"/>
</dbReference>
<organism evidence="18 19">
    <name type="scientific">Albidovulum inexpectatum</name>
    <dbReference type="NCBI Taxonomy" id="196587"/>
    <lineage>
        <taxon>Bacteria</taxon>
        <taxon>Pseudomonadati</taxon>
        <taxon>Pseudomonadota</taxon>
        <taxon>Alphaproteobacteria</taxon>
        <taxon>Rhodobacterales</taxon>
        <taxon>Paracoccaceae</taxon>
        <taxon>Albidovulum</taxon>
    </lineage>
</organism>
<keyword evidence="10 14" id="KW-0143">Chaperone</keyword>
<feature type="repeat" description="CXXCXGXG motif" evidence="14">
    <location>
        <begin position="152"/>
        <end position="159"/>
    </location>
</feature>
<feature type="domain" description="J" evidence="16">
    <location>
        <begin position="5"/>
        <end position="70"/>
    </location>
</feature>
<dbReference type="NCBIfam" id="TIGR02349">
    <property type="entry name" value="DnaJ_bact"/>
    <property type="match status" value="1"/>
</dbReference>
<dbReference type="InterPro" id="IPR018253">
    <property type="entry name" value="DnaJ_domain_CS"/>
</dbReference>
<dbReference type="Gene3D" id="1.10.287.110">
    <property type="entry name" value="DnaJ domain"/>
    <property type="match status" value="1"/>
</dbReference>
<reference evidence="18 19" key="1">
    <citation type="submission" date="2018-01" db="EMBL/GenBank/DDBJ databases">
        <title>Genomic Encyclopedia of Archaeal and Bacterial Type Strains, Phase II (KMG-II): from individual species to whole genera.</title>
        <authorList>
            <person name="Goeker M."/>
        </authorList>
    </citation>
    <scope>NUCLEOTIDE SEQUENCE [LARGE SCALE GENOMIC DNA]</scope>
    <source>
        <strain evidence="18 19">DSM 12048</strain>
    </source>
</reference>
<dbReference type="PANTHER" id="PTHR43096">
    <property type="entry name" value="DNAJ HOMOLOG 1, MITOCHONDRIAL-RELATED"/>
    <property type="match status" value="1"/>
</dbReference>
<feature type="binding site" evidence="14">
    <location>
        <position position="194"/>
    </location>
    <ligand>
        <name>Zn(2+)</name>
        <dbReference type="ChEBI" id="CHEBI:29105"/>
        <label>2</label>
    </ligand>
</feature>
<feature type="binding site" evidence="14">
    <location>
        <position position="155"/>
    </location>
    <ligand>
        <name>Zn(2+)</name>
        <dbReference type="ChEBI" id="CHEBI:29105"/>
        <label>1</label>
    </ligand>
</feature>
<comment type="caution">
    <text evidence="18">The sequence shown here is derived from an EMBL/GenBank/DDBJ whole genome shotgun (WGS) entry which is preliminary data.</text>
</comment>
<evidence type="ECO:0000256" key="6">
    <source>
        <dbReference type="ARBA" id="ARBA00022737"/>
    </source>
</evidence>
<dbReference type="GO" id="GO:0005737">
    <property type="term" value="C:cytoplasm"/>
    <property type="evidence" value="ECO:0007669"/>
    <property type="project" value="UniProtKB-SubCell"/>
</dbReference>
<proteinExistence type="inferred from homology"/>
<keyword evidence="9 14" id="KW-0346">Stress response</keyword>
<dbReference type="GO" id="GO:0006260">
    <property type="term" value="P:DNA replication"/>
    <property type="evidence" value="ECO:0007669"/>
    <property type="project" value="UniProtKB-KW"/>
</dbReference>
<feature type="binding site" evidence="14">
    <location>
        <position position="191"/>
    </location>
    <ligand>
        <name>Zn(2+)</name>
        <dbReference type="ChEBI" id="CHEBI:29105"/>
        <label>2</label>
    </ligand>
</feature>
<dbReference type="InterPro" id="IPR036410">
    <property type="entry name" value="HSP_DnaJ_Cys-rich_dom_sf"/>
</dbReference>
<feature type="zinc finger region" description="CR-type" evidence="15">
    <location>
        <begin position="139"/>
        <end position="217"/>
    </location>
</feature>
<dbReference type="CDD" id="cd10719">
    <property type="entry name" value="DnaJ_zf"/>
    <property type="match status" value="1"/>
</dbReference>
<dbReference type="InterPro" id="IPR002939">
    <property type="entry name" value="DnaJ_C"/>
</dbReference>
<dbReference type="NCBIfam" id="NF008035">
    <property type="entry name" value="PRK10767.1"/>
    <property type="match status" value="1"/>
</dbReference>
<dbReference type="FunFam" id="1.10.287.110:FF:000034">
    <property type="entry name" value="Chaperone protein DnaJ"/>
    <property type="match status" value="1"/>
</dbReference>
<dbReference type="PRINTS" id="PR00625">
    <property type="entry name" value="JDOMAIN"/>
</dbReference>
<evidence type="ECO:0000256" key="4">
    <source>
        <dbReference type="ARBA" id="ARBA00022705"/>
    </source>
</evidence>
<protein>
    <recommendedName>
        <fullName evidence="13 14">Chaperone protein DnaJ</fullName>
    </recommendedName>
</protein>
<dbReference type="Gene3D" id="2.60.260.20">
    <property type="entry name" value="Urease metallochaperone UreE, N-terminal domain"/>
    <property type="match status" value="2"/>
</dbReference>
<feature type="binding site" evidence="14">
    <location>
        <position position="172"/>
    </location>
    <ligand>
        <name>Zn(2+)</name>
        <dbReference type="ChEBI" id="CHEBI:29105"/>
        <label>2</label>
    </ligand>
</feature>
<keyword evidence="7 14" id="KW-0863">Zinc-finger</keyword>
<dbReference type="InterPro" id="IPR036869">
    <property type="entry name" value="J_dom_sf"/>
</dbReference>
<keyword evidence="6 14" id="KW-0677">Repeat</keyword>
<dbReference type="GO" id="GO:0008270">
    <property type="term" value="F:zinc ion binding"/>
    <property type="evidence" value="ECO:0007669"/>
    <property type="project" value="UniProtKB-UniRule"/>
</dbReference>
<evidence type="ECO:0000256" key="9">
    <source>
        <dbReference type="ARBA" id="ARBA00023016"/>
    </source>
</evidence>
<keyword evidence="19" id="KW-1185">Reference proteome</keyword>
<dbReference type="GO" id="GO:0031072">
    <property type="term" value="F:heat shock protein binding"/>
    <property type="evidence" value="ECO:0007669"/>
    <property type="project" value="InterPro"/>
</dbReference>
<dbReference type="InterPro" id="IPR008971">
    <property type="entry name" value="HSP40/DnaJ_pept-bd"/>
</dbReference>
<evidence type="ECO:0000256" key="12">
    <source>
        <dbReference type="ARBA" id="ARBA00061004"/>
    </source>
</evidence>
<dbReference type="AlphaFoldDB" id="A0A2S5JMQ2"/>
<dbReference type="InterPro" id="IPR001305">
    <property type="entry name" value="HSP_DnaJ_Cys-rich_dom"/>
</dbReference>
<feature type="binding site" evidence="14">
    <location>
        <position position="152"/>
    </location>
    <ligand>
        <name>Zn(2+)</name>
        <dbReference type="ChEBI" id="CHEBI:29105"/>
        <label>1</label>
    </ligand>
</feature>
<feature type="repeat" description="CXXCXGXG motif" evidence="14">
    <location>
        <begin position="191"/>
        <end position="198"/>
    </location>
</feature>